<keyword evidence="3" id="KW-1185">Reference proteome</keyword>
<dbReference type="EMBL" id="KL458096">
    <property type="protein sequence ID" value="KFV10672.1"/>
    <property type="molecule type" value="Genomic_DNA"/>
</dbReference>
<dbReference type="Proteomes" id="UP000053661">
    <property type="component" value="Unassembled WGS sequence"/>
</dbReference>
<feature type="non-terminal residue" evidence="2">
    <location>
        <position position="70"/>
    </location>
</feature>
<gene>
    <name evidence="2" type="ORF">N340_08639</name>
</gene>
<evidence type="ECO:0000313" key="3">
    <source>
        <dbReference type="Proteomes" id="UP000053661"/>
    </source>
</evidence>
<protein>
    <submittedName>
        <fullName evidence="2">Uncharacterized protein</fullName>
    </submittedName>
</protein>
<name>A0A093CEC5_TAUER</name>
<proteinExistence type="predicted"/>
<feature type="region of interest" description="Disordered" evidence="1">
    <location>
        <begin position="46"/>
        <end position="70"/>
    </location>
</feature>
<evidence type="ECO:0000313" key="2">
    <source>
        <dbReference type="EMBL" id="KFV10672.1"/>
    </source>
</evidence>
<feature type="non-terminal residue" evidence="2">
    <location>
        <position position="1"/>
    </location>
</feature>
<evidence type="ECO:0000256" key="1">
    <source>
        <dbReference type="SAM" id="MobiDB-lite"/>
    </source>
</evidence>
<reference evidence="2 3" key="1">
    <citation type="submission" date="2014-04" db="EMBL/GenBank/DDBJ databases">
        <title>Genome evolution of avian class.</title>
        <authorList>
            <person name="Zhang G."/>
            <person name="Li C."/>
        </authorList>
    </citation>
    <scope>NUCLEOTIDE SEQUENCE [LARGE SCALE GENOMIC DNA]</scope>
    <source>
        <strain evidence="2">BGI_N340</strain>
    </source>
</reference>
<organism evidence="2 3">
    <name type="scientific">Tauraco erythrolophus</name>
    <name type="common">Red-crested turaco</name>
    <dbReference type="NCBI Taxonomy" id="121530"/>
    <lineage>
        <taxon>Eukaryota</taxon>
        <taxon>Metazoa</taxon>
        <taxon>Chordata</taxon>
        <taxon>Craniata</taxon>
        <taxon>Vertebrata</taxon>
        <taxon>Euteleostomi</taxon>
        <taxon>Archelosauria</taxon>
        <taxon>Archosauria</taxon>
        <taxon>Dinosauria</taxon>
        <taxon>Saurischia</taxon>
        <taxon>Theropoda</taxon>
        <taxon>Coelurosauria</taxon>
        <taxon>Aves</taxon>
        <taxon>Neognathae</taxon>
        <taxon>Neoaves</taxon>
        <taxon>Otidimorphae</taxon>
        <taxon>Musophagiformes</taxon>
        <taxon>Musophagidae</taxon>
        <taxon>Tauraco</taxon>
    </lineage>
</organism>
<accession>A0A093CEC5</accession>
<sequence>GVSDLSLVCFCKAHCSQAAFDLSDLVMVPCEHVGRASCLMDMTSRNTSTPCKKEKHPKPLENLLSKSMEL</sequence>
<dbReference type="AlphaFoldDB" id="A0A093CEC5"/>